<dbReference type="PANTHER" id="PTHR30472:SF70">
    <property type="entry name" value="MOLYBDATE IMPORT SYSTEM PERMEASE PROTEIN MOLB"/>
    <property type="match status" value="1"/>
</dbReference>
<keyword evidence="3" id="KW-0813">Transport</keyword>
<organism evidence="9 10">
    <name type="scientific">Veillonella parvula</name>
    <name type="common">Staphylococcus parvulus</name>
    <dbReference type="NCBI Taxonomy" id="29466"/>
    <lineage>
        <taxon>Bacteria</taxon>
        <taxon>Bacillati</taxon>
        <taxon>Bacillota</taxon>
        <taxon>Negativicutes</taxon>
        <taxon>Veillonellales</taxon>
        <taxon>Veillonellaceae</taxon>
        <taxon>Veillonella</taxon>
    </lineage>
</organism>
<protein>
    <submittedName>
        <fullName evidence="9">Iron ABC transporter permease</fullName>
    </submittedName>
</protein>
<evidence type="ECO:0000256" key="7">
    <source>
        <dbReference type="ARBA" id="ARBA00023136"/>
    </source>
</evidence>
<dbReference type="Proteomes" id="UP000778864">
    <property type="component" value="Unassembled WGS sequence"/>
</dbReference>
<dbReference type="InterPro" id="IPR037294">
    <property type="entry name" value="ABC_BtuC-like"/>
</dbReference>
<reference evidence="9" key="1">
    <citation type="submission" date="2021-02" db="EMBL/GenBank/DDBJ databases">
        <title>Infant gut strain persistence is associated with maternal origin, phylogeny, and functional potential including surface adhesion and iron acquisition.</title>
        <authorList>
            <person name="Lou Y.C."/>
        </authorList>
    </citation>
    <scope>NUCLEOTIDE SEQUENCE</scope>
    <source>
        <strain evidence="9">L3_108_031G1_dasL3_108_031G1_concoct_20</strain>
    </source>
</reference>
<keyword evidence="7 8" id="KW-0472">Membrane</keyword>
<feature type="transmembrane region" description="Helical" evidence="8">
    <location>
        <begin position="38"/>
        <end position="59"/>
    </location>
</feature>
<evidence type="ECO:0000256" key="3">
    <source>
        <dbReference type="ARBA" id="ARBA00022448"/>
    </source>
</evidence>
<dbReference type="GO" id="GO:0022857">
    <property type="term" value="F:transmembrane transporter activity"/>
    <property type="evidence" value="ECO:0007669"/>
    <property type="project" value="InterPro"/>
</dbReference>
<accession>A0A413EDG4</accession>
<dbReference type="FunFam" id="1.10.3470.10:FF:000001">
    <property type="entry name" value="Vitamin B12 ABC transporter permease BtuC"/>
    <property type="match status" value="1"/>
</dbReference>
<gene>
    <name evidence="9" type="ORF">KHZ90_04150</name>
</gene>
<dbReference type="GO" id="GO:0033214">
    <property type="term" value="P:siderophore-iron import into cell"/>
    <property type="evidence" value="ECO:0007669"/>
    <property type="project" value="TreeGrafter"/>
</dbReference>
<proteinExistence type="inferred from homology"/>
<keyword evidence="4" id="KW-1003">Cell membrane</keyword>
<dbReference type="Pfam" id="PF01032">
    <property type="entry name" value="FecCD"/>
    <property type="match status" value="1"/>
</dbReference>
<comment type="caution">
    <text evidence="9">The sequence shown here is derived from an EMBL/GenBank/DDBJ whole genome shotgun (WGS) entry which is preliminary data.</text>
</comment>
<feature type="transmembrane region" description="Helical" evidence="8">
    <location>
        <begin position="282"/>
        <end position="301"/>
    </location>
</feature>
<evidence type="ECO:0000256" key="4">
    <source>
        <dbReference type="ARBA" id="ARBA00022475"/>
    </source>
</evidence>
<evidence type="ECO:0000256" key="2">
    <source>
        <dbReference type="ARBA" id="ARBA00007935"/>
    </source>
</evidence>
<feature type="transmembrane region" description="Helical" evidence="8">
    <location>
        <begin position="107"/>
        <end position="136"/>
    </location>
</feature>
<evidence type="ECO:0000313" key="10">
    <source>
        <dbReference type="Proteomes" id="UP000778864"/>
    </source>
</evidence>
<keyword evidence="6 8" id="KW-1133">Transmembrane helix</keyword>
<feature type="transmembrane region" description="Helical" evidence="8">
    <location>
        <begin position="66"/>
        <end position="87"/>
    </location>
</feature>
<feature type="transmembrane region" description="Helical" evidence="8">
    <location>
        <begin position="240"/>
        <end position="262"/>
    </location>
</feature>
<sequence>MKSQNKYLVIFFCLLVFLALTVLISLMTGRYMLMPTQVINILSNGTSAAAFDMESAVIWNLRIPRILLNILVGGALAIAGTVFQGIFRNPLVSPDILGVSSGAAFGAALGILISGINIYATGFALIFGIASVCLTYSLARLRNQITSLSLVLSGMIVSAIFGALIALIKYIADPYDKLPAITYWLMGSFSTASYENVSLVSIPIIFGCAVLYFLRWKINILSMGDEEATALGVNPFKLRLIIIAMATLITAACVTITGIIGWVGLVIPHICRMLIGVDHQKLLPISIIVGAIFMIIVDLIARSAIAAEIPIGIITALVGAPFFACLFYRTRGDWK</sequence>
<name>A0A413EDG4_VEIPA</name>
<evidence type="ECO:0000256" key="8">
    <source>
        <dbReference type="SAM" id="Phobius"/>
    </source>
</evidence>
<dbReference type="SUPFAM" id="SSF81345">
    <property type="entry name" value="ABC transporter involved in vitamin B12 uptake, BtuC"/>
    <property type="match status" value="1"/>
</dbReference>
<evidence type="ECO:0000256" key="6">
    <source>
        <dbReference type="ARBA" id="ARBA00022989"/>
    </source>
</evidence>
<dbReference type="InterPro" id="IPR000522">
    <property type="entry name" value="ABC_transptr_permease_BtuC"/>
</dbReference>
<dbReference type="EMBL" id="JAGZMU010000002">
    <property type="protein sequence ID" value="MBS4892951.1"/>
    <property type="molecule type" value="Genomic_DNA"/>
</dbReference>
<dbReference type="CDD" id="cd06550">
    <property type="entry name" value="TM_ABC_iron-siderophores_like"/>
    <property type="match status" value="1"/>
</dbReference>
<dbReference type="PANTHER" id="PTHR30472">
    <property type="entry name" value="FERRIC ENTEROBACTIN TRANSPORT SYSTEM PERMEASE PROTEIN"/>
    <property type="match status" value="1"/>
</dbReference>
<feature type="transmembrane region" description="Helical" evidence="8">
    <location>
        <begin position="148"/>
        <end position="172"/>
    </location>
</feature>
<feature type="transmembrane region" description="Helical" evidence="8">
    <location>
        <begin position="308"/>
        <end position="329"/>
    </location>
</feature>
<dbReference type="Gene3D" id="1.10.3470.10">
    <property type="entry name" value="ABC transporter involved in vitamin B12 uptake, BtuC"/>
    <property type="match status" value="1"/>
</dbReference>
<dbReference type="RefSeq" id="WP_004698009.1">
    <property type="nucleotide sequence ID" value="NZ_JAGZMU010000002.1"/>
</dbReference>
<feature type="transmembrane region" description="Helical" evidence="8">
    <location>
        <begin position="7"/>
        <end position="26"/>
    </location>
</feature>
<evidence type="ECO:0000313" key="9">
    <source>
        <dbReference type="EMBL" id="MBS4892951.1"/>
    </source>
</evidence>
<evidence type="ECO:0000256" key="5">
    <source>
        <dbReference type="ARBA" id="ARBA00022692"/>
    </source>
</evidence>
<feature type="transmembrane region" description="Helical" evidence="8">
    <location>
        <begin position="192"/>
        <end position="214"/>
    </location>
</feature>
<keyword evidence="5 8" id="KW-0812">Transmembrane</keyword>
<evidence type="ECO:0000256" key="1">
    <source>
        <dbReference type="ARBA" id="ARBA00004651"/>
    </source>
</evidence>
<comment type="similarity">
    <text evidence="2">Belongs to the binding-protein-dependent transport system permease family. FecCD subfamily.</text>
</comment>
<comment type="subcellular location">
    <subcellularLocation>
        <location evidence="1">Cell membrane</location>
        <topology evidence="1">Multi-pass membrane protein</topology>
    </subcellularLocation>
</comment>
<dbReference type="GO" id="GO:0005886">
    <property type="term" value="C:plasma membrane"/>
    <property type="evidence" value="ECO:0007669"/>
    <property type="project" value="UniProtKB-SubCell"/>
</dbReference>
<dbReference type="AlphaFoldDB" id="A0A413EDG4"/>